<keyword evidence="2 5" id="KW-0145">Chemotaxis</keyword>
<dbReference type="PANTHER" id="PTHR42872:SF6">
    <property type="entry name" value="PROTEIN-GLUTAMATE METHYLESTERASE_PROTEIN-GLUTAMINE GLUTAMINASE"/>
    <property type="match status" value="1"/>
</dbReference>
<comment type="PTM">
    <text evidence="5">Phosphorylated by CheA. Phosphorylation of the N-terminal regulatory domain activates the methylesterase activity.</text>
</comment>
<dbReference type="Gene3D" id="3.40.50.180">
    <property type="entry name" value="Methylesterase CheB, C-terminal domain"/>
    <property type="match status" value="1"/>
</dbReference>
<dbReference type="PIRSF" id="PIRSF000876">
    <property type="entry name" value="RR_chemtxs_CheB"/>
    <property type="match status" value="1"/>
</dbReference>
<dbReference type="AlphaFoldDB" id="A0A975GEB0"/>
<reference evidence="11" key="1">
    <citation type="journal article" date="2021" name="Microb. Physiol.">
        <title>Proteogenomic Insights into the Physiology of Marine, Sulfate-Reducing, Filamentous Desulfonema limicola and Desulfonema magnum.</title>
        <authorList>
            <person name="Schnaars V."/>
            <person name="Wohlbrand L."/>
            <person name="Scheve S."/>
            <person name="Hinrichs C."/>
            <person name="Reinhardt R."/>
            <person name="Rabus R."/>
        </authorList>
    </citation>
    <scope>NUCLEOTIDE SEQUENCE</scope>
    <source>
        <strain evidence="11">5ac10</strain>
    </source>
</reference>
<dbReference type="KEGG" id="dli:dnl_01420"/>
<evidence type="ECO:0000313" key="12">
    <source>
        <dbReference type="Proteomes" id="UP000663720"/>
    </source>
</evidence>
<feature type="domain" description="CheB-type methylesterase" evidence="10">
    <location>
        <begin position="168"/>
        <end position="360"/>
    </location>
</feature>
<dbReference type="InterPro" id="IPR001789">
    <property type="entry name" value="Sig_transdc_resp-reg_receiver"/>
</dbReference>
<dbReference type="Pfam" id="PF00072">
    <property type="entry name" value="Response_reg"/>
    <property type="match status" value="1"/>
</dbReference>
<dbReference type="Pfam" id="PF01339">
    <property type="entry name" value="CheB_methylest"/>
    <property type="match status" value="1"/>
</dbReference>
<accession>A0A975GEB0</accession>
<comment type="similarity">
    <text evidence="5">Belongs to the CheB family.</text>
</comment>
<evidence type="ECO:0000256" key="6">
    <source>
        <dbReference type="PROSITE-ProRule" id="PRU00050"/>
    </source>
</evidence>
<evidence type="ECO:0000256" key="8">
    <source>
        <dbReference type="SAM" id="MobiDB-lite"/>
    </source>
</evidence>
<dbReference type="GO" id="GO:0050568">
    <property type="term" value="F:protein-glutamine glutaminase activity"/>
    <property type="evidence" value="ECO:0007669"/>
    <property type="project" value="UniProtKB-UniRule"/>
</dbReference>
<dbReference type="InterPro" id="IPR008248">
    <property type="entry name" value="CheB-like"/>
</dbReference>
<feature type="compositionally biased region" description="Basic and acidic residues" evidence="8">
    <location>
        <begin position="141"/>
        <end position="152"/>
    </location>
</feature>
<name>A0A975GEB0_9BACT</name>
<dbReference type="SMART" id="SM00448">
    <property type="entry name" value="REC"/>
    <property type="match status" value="1"/>
</dbReference>
<feature type="compositionally biased region" description="Basic residues" evidence="8">
    <location>
        <begin position="153"/>
        <end position="165"/>
    </location>
</feature>
<dbReference type="SUPFAM" id="SSF52738">
    <property type="entry name" value="Methylesterase CheB, C-terminal domain"/>
    <property type="match status" value="1"/>
</dbReference>
<dbReference type="InterPro" id="IPR035909">
    <property type="entry name" value="CheB_C"/>
</dbReference>
<feature type="active site" evidence="5 6">
    <location>
        <position position="207"/>
    </location>
</feature>
<feature type="domain" description="Response regulatory" evidence="9">
    <location>
        <begin position="5"/>
        <end position="122"/>
    </location>
</feature>
<comment type="domain">
    <text evidence="5">Contains a C-terminal catalytic domain, and an N-terminal region which modulates catalytic activity.</text>
</comment>
<protein>
    <recommendedName>
        <fullName evidence="5">Protein-glutamate methylesterase/protein-glutamine glutaminase</fullName>
        <ecNumber evidence="5">3.1.1.61</ecNumber>
        <ecNumber evidence="5">3.5.1.44</ecNumber>
    </recommendedName>
</protein>
<keyword evidence="5 7" id="KW-0597">Phosphoprotein</keyword>
<organism evidence="11 12">
    <name type="scientific">Desulfonema limicola</name>
    <dbReference type="NCBI Taxonomy" id="45656"/>
    <lineage>
        <taxon>Bacteria</taxon>
        <taxon>Pseudomonadati</taxon>
        <taxon>Thermodesulfobacteriota</taxon>
        <taxon>Desulfobacteria</taxon>
        <taxon>Desulfobacterales</taxon>
        <taxon>Desulfococcaceae</taxon>
        <taxon>Desulfonema</taxon>
    </lineage>
</organism>
<dbReference type="PANTHER" id="PTHR42872">
    <property type="entry name" value="PROTEIN-GLUTAMATE METHYLESTERASE/PROTEIN-GLUTAMINE GLUTAMINASE"/>
    <property type="match status" value="1"/>
</dbReference>
<evidence type="ECO:0000259" key="9">
    <source>
        <dbReference type="PROSITE" id="PS50110"/>
    </source>
</evidence>
<comment type="subcellular location">
    <subcellularLocation>
        <location evidence="5">Cytoplasm</location>
    </subcellularLocation>
</comment>
<comment type="catalytic activity">
    <reaction evidence="5">
        <text>L-glutaminyl-[protein] + H2O = L-glutamyl-[protein] + NH4(+)</text>
        <dbReference type="Rhea" id="RHEA:16441"/>
        <dbReference type="Rhea" id="RHEA-COMP:10207"/>
        <dbReference type="Rhea" id="RHEA-COMP:10208"/>
        <dbReference type="ChEBI" id="CHEBI:15377"/>
        <dbReference type="ChEBI" id="CHEBI:28938"/>
        <dbReference type="ChEBI" id="CHEBI:29973"/>
        <dbReference type="ChEBI" id="CHEBI:30011"/>
        <dbReference type="EC" id="3.5.1.44"/>
    </reaction>
</comment>
<dbReference type="GO" id="GO:0008984">
    <property type="term" value="F:protein-glutamate methylesterase activity"/>
    <property type="evidence" value="ECO:0007669"/>
    <property type="project" value="UniProtKB-UniRule"/>
</dbReference>
<dbReference type="InterPro" id="IPR000673">
    <property type="entry name" value="Sig_transdc_resp-reg_Me-estase"/>
</dbReference>
<keyword evidence="3 5" id="KW-0378">Hydrolase</keyword>
<proteinExistence type="inferred from homology"/>
<dbReference type="GO" id="GO:0000156">
    <property type="term" value="F:phosphorelay response regulator activity"/>
    <property type="evidence" value="ECO:0007669"/>
    <property type="project" value="InterPro"/>
</dbReference>
<feature type="active site" evidence="5 6">
    <location>
        <position position="303"/>
    </location>
</feature>
<sequence length="360" mass="38753">MQKIKVLICDDSALMRRSLKKIIESDSSLRVIAAARDGEDSVIKARELQPDVITMDVNMPGMDGITALQIIINESIAPVIMVSSLTQEGAIVTFESIALGAFDYVSKPGGTVSINMESVQQELINKIKAAARPGVIKKLQRKETEKTSETRKRLQKTTGIKKRPPRPNGPGFKAVALGISTGGPKTLFEVLPMLPADLPAPVFVVQHMPGKFITPFAQRINSGCAMTCVEAKAGMTVEPGTIYLGRGGYQMVLYKRTDNKIMIRTPGKPETTFKPSVDITMSSVLEIFGSDTIGVLMTGMGKDGAESMVKITNAGGITIAESDESAIVYGMPREAIERGGARIIVPCWDIAEKIIQAVGE</sequence>
<dbReference type="PROSITE" id="PS50110">
    <property type="entry name" value="RESPONSE_REGULATORY"/>
    <property type="match status" value="1"/>
</dbReference>
<evidence type="ECO:0000256" key="2">
    <source>
        <dbReference type="ARBA" id="ARBA00022500"/>
    </source>
</evidence>
<dbReference type="GO" id="GO:0005737">
    <property type="term" value="C:cytoplasm"/>
    <property type="evidence" value="ECO:0007669"/>
    <property type="project" value="UniProtKB-SubCell"/>
</dbReference>
<evidence type="ECO:0000256" key="7">
    <source>
        <dbReference type="PROSITE-ProRule" id="PRU00169"/>
    </source>
</evidence>
<dbReference type="EC" id="3.5.1.44" evidence="5"/>
<evidence type="ECO:0000256" key="1">
    <source>
        <dbReference type="ARBA" id="ARBA00022490"/>
    </source>
</evidence>
<dbReference type="Gene3D" id="3.40.50.2300">
    <property type="match status" value="1"/>
</dbReference>
<dbReference type="CDD" id="cd16432">
    <property type="entry name" value="CheB_Rec"/>
    <property type="match status" value="1"/>
</dbReference>
<evidence type="ECO:0000313" key="11">
    <source>
        <dbReference type="EMBL" id="QTA77939.1"/>
    </source>
</evidence>
<dbReference type="HAMAP" id="MF_00099">
    <property type="entry name" value="CheB_chemtxs"/>
    <property type="match status" value="1"/>
</dbReference>
<dbReference type="RefSeq" id="WP_207689857.1">
    <property type="nucleotide sequence ID" value="NZ_CP061799.1"/>
</dbReference>
<dbReference type="PROSITE" id="PS50122">
    <property type="entry name" value="CHEB"/>
    <property type="match status" value="1"/>
</dbReference>
<evidence type="ECO:0000256" key="4">
    <source>
        <dbReference type="ARBA" id="ARBA00048267"/>
    </source>
</evidence>
<keyword evidence="1 5" id="KW-0963">Cytoplasm</keyword>
<evidence type="ECO:0000259" key="10">
    <source>
        <dbReference type="PROSITE" id="PS50122"/>
    </source>
</evidence>
<dbReference type="NCBIfam" id="NF001965">
    <property type="entry name" value="PRK00742.1"/>
    <property type="match status" value="1"/>
</dbReference>
<evidence type="ECO:0000256" key="3">
    <source>
        <dbReference type="ARBA" id="ARBA00022801"/>
    </source>
</evidence>
<comment type="function">
    <text evidence="5">Involved in chemotaxis. Part of a chemotaxis signal transduction system that modulates chemotaxis in response to various stimuli. Catalyzes the demethylation of specific methylglutamate residues introduced into the chemoreceptors (methyl-accepting chemotaxis proteins or MCP) by CheR. Also mediates the irreversible deamidation of specific glutamine residues to glutamic acid.</text>
</comment>
<dbReference type="EMBL" id="CP061799">
    <property type="protein sequence ID" value="QTA77939.1"/>
    <property type="molecule type" value="Genomic_DNA"/>
</dbReference>
<gene>
    <name evidence="11" type="primary">cheB1</name>
    <name evidence="5" type="synonym">cheB</name>
    <name evidence="11" type="ORF">dnl_01420</name>
</gene>
<evidence type="ECO:0000256" key="5">
    <source>
        <dbReference type="HAMAP-Rule" id="MF_00099"/>
    </source>
</evidence>
<dbReference type="EC" id="3.1.1.61" evidence="5"/>
<feature type="modified residue" description="4-aspartylphosphate" evidence="5 7">
    <location>
        <position position="56"/>
    </location>
</feature>
<feature type="region of interest" description="Disordered" evidence="8">
    <location>
        <begin position="140"/>
        <end position="167"/>
    </location>
</feature>
<dbReference type="Proteomes" id="UP000663720">
    <property type="component" value="Chromosome"/>
</dbReference>
<dbReference type="InterPro" id="IPR011006">
    <property type="entry name" value="CheY-like_superfamily"/>
</dbReference>
<dbReference type="SUPFAM" id="SSF52172">
    <property type="entry name" value="CheY-like"/>
    <property type="match status" value="1"/>
</dbReference>
<comment type="catalytic activity">
    <reaction evidence="4 5">
        <text>[protein]-L-glutamate 5-O-methyl ester + H2O = L-glutamyl-[protein] + methanol + H(+)</text>
        <dbReference type="Rhea" id="RHEA:23236"/>
        <dbReference type="Rhea" id="RHEA-COMP:10208"/>
        <dbReference type="Rhea" id="RHEA-COMP:10311"/>
        <dbReference type="ChEBI" id="CHEBI:15377"/>
        <dbReference type="ChEBI" id="CHEBI:15378"/>
        <dbReference type="ChEBI" id="CHEBI:17790"/>
        <dbReference type="ChEBI" id="CHEBI:29973"/>
        <dbReference type="ChEBI" id="CHEBI:82795"/>
        <dbReference type="EC" id="3.1.1.61"/>
    </reaction>
</comment>
<dbReference type="GO" id="GO:0006935">
    <property type="term" value="P:chemotaxis"/>
    <property type="evidence" value="ECO:0007669"/>
    <property type="project" value="UniProtKB-UniRule"/>
</dbReference>
<dbReference type="CDD" id="cd17541">
    <property type="entry name" value="REC_CheB-like"/>
    <property type="match status" value="1"/>
</dbReference>
<keyword evidence="12" id="KW-1185">Reference proteome</keyword>
<feature type="active site" evidence="5 6">
    <location>
        <position position="180"/>
    </location>
</feature>